<dbReference type="Pfam" id="PF03640">
    <property type="entry name" value="Lipoprotein_15"/>
    <property type="match status" value="2"/>
</dbReference>
<feature type="signal peptide" evidence="1">
    <location>
        <begin position="1"/>
        <end position="20"/>
    </location>
</feature>
<dbReference type="PIRSF" id="PIRSF029720">
    <property type="entry name" value="UCP029720"/>
    <property type="match status" value="1"/>
</dbReference>
<evidence type="ECO:0000313" key="3">
    <source>
        <dbReference type="Proteomes" id="UP000243778"/>
    </source>
</evidence>
<keyword evidence="3" id="KW-1185">Reference proteome</keyword>
<keyword evidence="1" id="KW-0732">Signal</keyword>
<accession>A0A1H2R7R1</accession>
<organism evidence="2 3">
    <name type="scientific">Pseudomonas kuykendallii</name>
    <dbReference type="NCBI Taxonomy" id="1007099"/>
    <lineage>
        <taxon>Bacteria</taxon>
        <taxon>Pseudomonadati</taxon>
        <taxon>Pseudomonadota</taxon>
        <taxon>Gammaproteobacteria</taxon>
        <taxon>Pseudomonadales</taxon>
        <taxon>Pseudomonadaceae</taxon>
        <taxon>Pseudomonas</taxon>
    </lineage>
</organism>
<sequence>MNLKYLLAATALTFSGALLADAPAAIKDGMLVDDSGMTLYTYDKDSHGKSVCVDKCAENWPPLQADMEAEAGGDWTAIERSDETMQWAYKGRPLYTFMQDNAPGDMNGEGKGGVWHMAKP</sequence>
<dbReference type="EMBL" id="FNNU01000001">
    <property type="protein sequence ID" value="SDW15437.1"/>
    <property type="molecule type" value="Genomic_DNA"/>
</dbReference>
<keyword evidence="2" id="KW-0449">Lipoprotein</keyword>
<proteinExistence type="predicted"/>
<dbReference type="PANTHER" id="PTHR39335">
    <property type="entry name" value="BLL4220 PROTEIN"/>
    <property type="match status" value="1"/>
</dbReference>
<dbReference type="InterPro" id="IPR014558">
    <property type="entry name" value="UCP029720"/>
</dbReference>
<dbReference type="GO" id="GO:0043448">
    <property type="term" value="P:alkane catabolic process"/>
    <property type="evidence" value="ECO:0007669"/>
    <property type="project" value="TreeGrafter"/>
</dbReference>
<feature type="chain" id="PRO_5017309246" evidence="1">
    <location>
        <begin position="21"/>
        <end position="120"/>
    </location>
</feature>
<evidence type="ECO:0000313" key="2">
    <source>
        <dbReference type="EMBL" id="SDW15437.1"/>
    </source>
</evidence>
<gene>
    <name evidence="2" type="ORF">SAMN05216287_0264</name>
</gene>
<evidence type="ECO:0000256" key="1">
    <source>
        <dbReference type="SAM" id="SignalP"/>
    </source>
</evidence>
<protein>
    <submittedName>
        <fullName evidence="2">Predicted lipoprotein with conserved Yx(FWY)xxD motif</fullName>
    </submittedName>
</protein>
<dbReference type="Proteomes" id="UP000243778">
    <property type="component" value="Unassembled WGS sequence"/>
</dbReference>
<dbReference type="OrthoDB" id="9800666at2"/>
<reference evidence="3" key="1">
    <citation type="submission" date="2016-10" db="EMBL/GenBank/DDBJ databases">
        <authorList>
            <person name="Varghese N."/>
            <person name="Submissions S."/>
        </authorList>
    </citation>
    <scope>NUCLEOTIDE SEQUENCE [LARGE SCALE GENOMIC DNA]</scope>
    <source>
        <strain evidence="3">NRRL B-59562</strain>
    </source>
</reference>
<dbReference type="PANTHER" id="PTHR39335:SF1">
    <property type="entry name" value="BLL4220 PROTEIN"/>
    <property type="match status" value="1"/>
</dbReference>
<dbReference type="AlphaFoldDB" id="A0A1H2R7R1"/>
<dbReference type="RefSeq" id="WP_090223930.1">
    <property type="nucleotide sequence ID" value="NZ_FNNU01000001.1"/>
</dbReference>
<name>A0A1H2R7R1_9PSED</name>
<dbReference type="InterPro" id="IPR005297">
    <property type="entry name" value="Lipoprotein_repeat"/>
</dbReference>